<name>A0A9P5VP79_9FUNG</name>
<accession>A0A9P5VP79</accession>
<protein>
    <submittedName>
        <fullName evidence="1">Uncharacterized protein</fullName>
    </submittedName>
</protein>
<dbReference type="AlphaFoldDB" id="A0A9P5VP79"/>
<gene>
    <name evidence="1" type="ORF">BG006_001138</name>
</gene>
<evidence type="ECO:0000313" key="2">
    <source>
        <dbReference type="Proteomes" id="UP000696485"/>
    </source>
</evidence>
<keyword evidence="2" id="KW-1185">Reference proteome</keyword>
<dbReference type="Proteomes" id="UP000696485">
    <property type="component" value="Unassembled WGS sequence"/>
</dbReference>
<comment type="caution">
    <text evidence="1">The sequence shown here is derived from an EMBL/GenBank/DDBJ whole genome shotgun (WGS) entry which is preliminary data.</text>
</comment>
<reference evidence="1" key="1">
    <citation type="journal article" date="2020" name="Fungal Divers.">
        <title>Resolving the Mortierellaceae phylogeny through synthesis of multi-gene phylogenetics and phylogenomics.</title>
        <authorList>
            <person name="Vandepol N."/>
            <person name="Liber J."/>
            <person name="Desiro A."/>
            <person name="Na H."/>
            <person name="Kennedy M."/>
            <person name="Barry K."/>
            <person name="Grigoriev I.V."/>
            <person name="Miller A.N."/>
            <person name="O'Donnell K."/>
            <person name="Stajich J.E."/>
            <person name="Bonito G."/>
        </authorList>
    </citation>
    <scope>NUCLEOTIDE SEQUENCE</scope>
    <source>
        <strain evidence="1">NVP1</strain>
    </source>
</reference>
<sequence length="109" mass="12701">MNTTLSQPFNLDELESKLLILQRHQRRSESGDHRLQIDDELRQQTHDTIQEILTRLQRHHDEAAFEGSTRLDHLRRIHPALIKFLDAHPVQLQQSHGNANLHHRATATG</sequence>
<evidence type="ECO:0000313" key="1">
    <source>
        <dbReference type="EMBL" id="KAF9334977.1"/>
    </source>
</evidence>
<dbReference type="EMBL" id="JAAAUY010000121">
    <property type="protein sequence ID" value="KAF9334977.1"/>
    <property type="molecule type" value="Genomic_DNA"/>
</dbReference>
<organism evidence="1 2">
    <name type="scientific">Podila minutissima</name>
    <dbReference type="NCBI Taxonomy" id="64525"/>
    <lineage>
        <taxon>Eukaryota</taxon>
        <taxon>Fungi</taxon>
        <taxon>Fungi incertae sedis</taxon>
        <taxon>Mucoromycota</taxon>
        <taxon>Mortierellomycotina</taxon>
        <taxon>Mortierellomycetes</taxon>
        <taxon>Mortierellales</taxon>
        <taxon>Mortierellaceae</taxon>
        <taxon>Podila</taxon>
    </lineage>
</organism>
<proteinExistence type="predicted"/>